<dbReference type="Proteomes" id="UP001157006">
    <property type="component" value="Chromosome 3"/>
</dbReference>
<evidence type="ECO:0000313" key="1">
    <source>
        <dbReference type="EMBL" id="CAI8602123.1"/>
    </source>
</evidence>
<protein>
    <submittedName>
        <fullName evidence="1">Uncharacterized protein</fullName>
    </submittedName>
</protein>
<keyword evidence="2" id="KW-1185">Reference proteome</keyword>
<gene>
    <name evidence="1" type="ORF">VFH_III025160</name>
</gene>
<dbReference type="Gene3D" id="3.60.10.10">
    <property type="entry name" value="Endonuclease/exonuclease/phosphatase"/>
    <property type="match status" value="1"/>
</dbReference>
<evidence type="ECO:0000313" key="2">
    <source>
        <dbReference type="Proteomes" id="UP001157006"/>
    </source>
</evidence>
<organism evidence="1 2">
    <name type="scientific">Vicia faba</name>
    <name type="common">Broad bean</name>
    <name type="synonym">Faba vulgaris</name>
    <dbReference type="NCBI Taxonomy" id="3906"/>
    <lineage>
        <taxon>Eukaryota</taxon>
        <taxon>Viridiplantae</taxon>
        <taxon>Streptophyta</taxon>
        <taxon>Embryophyta</taxon>
        <taxon>Tracheophyta</taxon>
        <taxon>Spermatophyta</taxon>
        <taxon>Magnoliopsida</taxon>
        <taxon>eudicotyledons</taxon>
        <taxon>Gunneridae</taxon>
        <taxon>Pentapetalae</taxon>
        <taxon>rosids</taxon>
        <taxon>fabids</taxon>
        <taxon>Fabales</taxon>
        <taxon>Fabaceae</taxon>
        <taxon>Papilionoideae</taxon>
        <taxon>50 kb inversion clade</taxon>
        <taxon>NPAAA clade</taxon>
        <taxon>Hologalegina</taxon>
        <taxon>IRL clade</taxon>
        <taxon>Fabeae</taxon>
        <taxon>Vicia</taxon>
    </lineage>
</organism>
<proteinExistence type="predicted"/>
<dbReference type="AlphaFoldDB" id="A0AAV0ZX99"/>
<dbReference type="PANTHER" id="PTHR33710">
    <property type="entry name" value="BNAC02G09200D PROTEIN"/>
    <property type="match status" value="1"/>
</dbReference>
<dbReference type="PANTHER" id="PTHR33710:SF64">
    <property type="entry name" value="ENDONUCLEASE_EXONUCLEASE_PHOSPHATASE DOMAIN-CONTAINING PROTEIN"/>
    <property type="match status" value="1"/>
</dbReference>
<dbReference type="InterPro" id="IPR036691">
    <property type="entry name" value="Endo/exonu/phosph_ase_sf"/>
</dbReference>
<accession>A0AAV0ZX99</accession>
<name>A0AAV0ZX99_VICFA</name>
<sequence length="191" mass="23132">MSRLDRFLVGGRFTWYKGNDKAMSRLDRFLVSRKLIEEWRVVDQRVEFRDISDYSPIRLNIEKIDWGPKPFRFKNAWYKHEEWAKLKVEGRGDFILYEKLKSLKHRLKEWNCDVFGWINLKVSEEVGNLNKLDKLLVENHGGNVDPLVNNRREVTKELWNWLNVKESMLRLKFIQLWLKDGDKNTRFSIIF</sequence>
<reference evidence="1 2" key="1">
    <citation type="submission" date="2023-01" db="EMBL/GenBank/DDBJ databases">
        <authorList>
            <person name="Kreplak J."/>
        </authorList>
    </citation>
    <scope>NUCLEOTIDE SEQUENCE [LARGE SCALE GENOMIC DNA]</scope>
</reference>
<dbReference type="EMBL" id="OX451738">
    <property type="protein sequence ID" value="CAI8602123.1"/>
    <property type="molecule type" value="Genomic_DNA"/>
</dbReference>